<comment type="caution">
    <text evidence="2">The sequence shown here is derived from an EMBL/GenBank/DDBJ whole genome shotgun (WGS) entry which is preliminary data.</text>
</comment>
<dbReference type="EMBL" id="JBHRUJ010000004">
    <property type="protein sequence ID" value="MFC3210221.1"/>
    <property type="molecule type" value="Genomic_DNA"/>
</dbReference>
<reference evidence="3" key="1">
    <citation type="journal article" date="2019" name="Int. J. Syst. Evol. Microbiol.">
        <title>The Global Catalogue of Microorganisms (GCM) 10K type strain sequencing project: providing services to taxonomists for standard genome sequencing and annotation.</title>
        <authorList>
            <consortium name="The Broad Institute Genomics Platform"/>
            <consortium name="The Broad Institute Genome Sequencing Center for Infectious Disease"/>
            <person name="Wu L."/>
            <person name="Ma J."/>
        </authorList>
    </citation>
    <scope>NUCLEOTIDE SEQUENCE [LARGE SCALE GENOMIC DNA]</scope>
    <source>
        <strain evidence="3">CCM 320</strain>
    </source>
</reference>
<proteinExistence type="predicted"/>
<evidence type="ECO:0000313" key="3">
    <source>
        <dbReference type="Proteomes" id="UP001595625"/>
    </source>
</evidence>
<gene>
    <name evidence="2" type="ORF">ACFOEJ_03915</name>
</gene>
<name>A0ABV7KLD2_PLAOK</name>
<protein>
    <submittedName>
        <fullName evidence="2">Uncharacterized protein</fullName>
    </submittedName>
</protein>
<keyword evidence="3" id="KW-1185">Reference proteome</keyword>
<dbReference type="RefSeq" id="WP_117313170.1">
    <property type="nucleotide sequence ID" value="NZ_JBHRUJ010000004.1"/>
</dbReference>
<keyword evidence="1" id="KW-0472">Membrane</keyword>
<evidence type="ECO:0000256" key="1">
    <source>
        <dbReference type="SAM" id="Phobius"/>
    </source>
</evidence>
<keyword evidence="1" id="KW-1133">Transmembrane helix</keyword>
<organism evidence="2 3">
    <name type="scientific">Planomicrobium okeanokoites</name>
    <name type="common">Planococcus okeanokoites</name>
    <name type="synonym">Flavobacterium okeanokoites</name>
    <dbReference type="NCBI Taxonomy" id="244"/>
    <lineage>
        <taxon>Bacteria</taxon>
        <taxon>Bacillati</taxon>
        <taxon>Bacillota</taxon>
        <taxon>Bacilli</taxon>
        <taxon>Bacillales</taxon>
        <taxon>Caryophanaceae</taxon>
        <taxon>Planomicrobium</taxon>
    </lineage>
</organism>
<evidence type="ECO:0000313" key="2">
    <source>
        <dbReference type="EMBL" id="MFC3210221.1"/>
    </source>
</evidence>
<dbReference type="Proteomes" id="UP001595625">
    <property type="component" value="Unassembled WGS sequence"/>
</dbReference>
<sequence length="349" mass="39914">MSKTMKIILSVVGLFVALIAVSIGYLYFQFSPLMENAPPDYVVKNYIEEKYGFEIDIIETRTYGMGASPEFIVSPETDEDIRFNVIVDSSDHSVIEDDYSYALEADKEFQKLKTVIPVIKEMGFTGEENPDIRLNYNYESISLILMDHEGINFKMFAADGLDRYYTLYQLIVESQADLDNIVIADESSSYSLDLFMEPLAEAKNKEEFLTILKTYHPLIVSHELVRQLQDEAAAIENERFYFGNQFAKEHGDDEDPWLHCIEVSETAECTSAHITITYQEDGFTSGNPYFAEDLETIFGFIATHLEPEIRVETISLEADDLSGDSLEIGYEDRMKYEDVDELIAFLLNE</sequence>
<feature type="transmembrane region" description="Helical" evidence="1">
    <location>
        <begin position="7"/>
        <end position="28"/>
    </location>
</feature>
<keyword evidence="1" id="KW-0812">Transmembrane</keyword>
<accession>A0ABV7KLD2</accession>